<evidence type="ECO:0000259" key="2">
    <source>
        <dbReference type="PROSITE" id="PS50902"/>
    </source>
</evidence>
<keyword evidence="1" id="KW-0560">Oxidoreductase</keyword>
<proteinExistence type="inferred from homology"/>
<keyword evidence="1" id="KW-0503">Monooxygenase</keyword>
<keyword evidence="4" id="KW-1185">Reference proteome</keyword>
<dbReference type="InterPro" id="IPR017972">
    <property type="entry name" value="Cyt_P450_CS"/>
</dbReference>
<dbReference type="SUPFAM" id="SSF52218">
    <property type="entry name" value="Flavoproteins"/>
    <property type="match status" value="1"/>
</dbReference>
<sequence length="166" mass="18030">MHAFKPFGTGERACIGRQFALHEATLLLGLLVHRYRFLDTHDYQLKVKETLTLKPAGFRLGLARRTMRKTVETATKARNSEGVLQAGATVTVLHGSNLGTCKAIARQFADEAADHGITADTGSLNSFTGRRDGTIVVVAASYNGQPTDDAREFVDWLATDPDLTGL</sequence>
<dbReference type="EMBL" id="JBHTIS010004502">
    <property type="protein sequence ID" value="MFD1052533.1"/>
    <property type="molecule type" value="Genomic_DNA"/>
</dbReference>
<keyword evidence="1" id="KW-0479">Metal-binding</keyword>
<keyword evidence="1" id="KW-0349">Heme</keyword>
<dbReference type="Gene3D" id="3.40.50.360">
    <property type="match status" value="1"/>
</dbReference>
<gene>
    <name evidence="3" type="ORF">ACFQ1S_46550</name>
</gene>
<comment type="similarity">
    <text evidence="1">Belongs to the cytochrome P450 family.</text>
</comment>
<dbReference type="SUPFAM" id="SSF48264">
    <property type="entry name" value="Cytochrome P450"/>
    <property type="match status" value="1"/>
</dbReference>
<dbReference type="Pfam" id="PF00067">
    <property type="entry name" value="p450"/>
    <property type="match status" value="1"/>
</dbReference>
<evidence type="ECO:0000313" key="4">
    <source>
        <dbReference type="Proteomes" id="UP001597045"/>
    </source>
</evidence>
<feature type="domain" description="Flavodoxin-like" evidence="2">
    <location>
        <begin position="90"/>
        <end position="166"/>
    </location>
</feature>
<dbReference type="InterPro" id="IPR029039">
    <property type="entry name" value="Flavoprotein-like_sf"/>
</dbReference>
<organism evidence="3 4">
    <name type="scientific">Kibdelosporangium lantanae</name>
    <dbReference type="NCBI Taxonomy" id="1497396"/>
    <lineage>
        <taxon>Bacteria</taxon>
        <taxon>Bacillati</taxon>
        <taxon>Actinomycetota</taxon>
        <taxon>Actinomycetes</taxon>
        <taxon>Pseudonocardiales</taxon>
        <taxon>Pseudonocardiaceae</taxon>
        <taxon>Kibdelosporangium</taxon>
    </lineage>
</organism>
<accession>A0ABW3MPS1</accession>
<keyword evidence="1" id="KW-0408">Iron</keyword>
<evidence type="ECO:0000313" key="3">
    <source>
        <dbReference type="EMBL" id="MFD1052533.1"/>
    </source>
</evidence>
<evidence type="ECO:0000256" key="1">
    <source>
        <dbReference type="RuleBase" id="RU000461"/>
    </source>
</evidence>
<dbReference type="PROSITE" id="PS00086">
    <property type="entry name" value="CYTOCHROME_P450"/>
    <property type="match status" value="1"/>
</dbReference>
<protein>
    <submittedName>
        <fullName evidence="3">Cytochrome P450</fullName>
    </submittedName>
</protein>
<name>A0ABW3MPS1_9PSEU</name>
<dbReference type="Pfam" id="PF00258">
    <property type="entry name" value="Flavodoxin_1"/>
    <property type="match status" value="1"/>
</dbReference>
<dbReference type="InterPro" id="IPR036396">
    <property type="entry name" value="Cyt_P450_sf"/>
</dbReference>
<dbReference type="InterPro" id="IPR001128">
    <property type="entry name" value="Cyt_P450"/>
</dbReference>
<dbReference type="InterPro" id="IPR008254">
    <property type="entry name" value="Flavodoxin/NO_synth"/>
</dbReference>
<dbReference type="Gene3D" id="1.10.630.10">
    <property type="entry name" value="Cytochrome P450"/>
    <property type="match status" value="1"/>
</dbReference>
<dbReference type="PROSITE" id="PS50902">
    <property type="entry name" value="FLAVODOXIN_LIKE"/>
    <property type="match status" value="1"/>
</dbReference>
<reference evidence="4" key="1">
    <citation type="journal article" date="2019" name="Int. J. Syst. Evol. Microbiol.">
        <title>The Global Catalogue of Microorganisms (GCM) 10K type strain sequencing project: providing services to taxonomists for standard genome sequencing and annotation.</title>
        <authorList>
            <consortium name="The Broad Institute Genomics Platform"/>
            <consortium name="The Broad Institute Genome Sequencing Center for Infectious Disease"/>
            <person name="Wu L."/>
            <person name="Ma J."/>
        </authorList>
    </citation>
    <scope>NUCLEOTIDE SEQUENCE [LARGE SCALE GENOMIC DNA]</scope>
    <source>
        <strain evidence="4">JCM 31486</strain>
    </source>
</reference>
<dbReference type="Proteomes" id="UP001597045">
    <property type="component" value="Unassembled WGS sequence"/>
</dbReference>
<comment type="caution">
    <text evidence="3">The sequence shown here is derived from an EMBL/GenBank/DDBJ whole genome shotgun (WGS) entry which is preliminary data.</text>
</comment>
<feature type="non-terminal residue" evidence="3">
    <location>
        <position position="166"/>
    </location>
</feature>